<feature type="region of interest" description="Disordered" evidence="1">
    <location>
        <begin position="263"/>
        <end position="282"/>
    </location>
</feature>
<feature type="domain" description="Bacteriophage T4 Gp32 single-stranded DNA-binding" evidence="2">
    <location>
        <begin position="85"/>
        <end position="230"/>
    </location>
</feature>
<feature type="compositionally biased region" description="Low complexity" evidence="1">
    <location>
        <begin position="267"/>
        <end position="279"/>
    </location>
</feature>
<protein>
    <recommendedName>
        <fullName evidence="2">Bacteriophage T4 Gp32 single-stranded DNA-binding domain-containing protein</fullName>
    </recommendedName>
</protein>
<dbReference type="Pfam" id="PF08804">
    <property type="entry name" value="gp32"/>
    <property type="match status" value="1"/>
</dbReference>
<evidence type="ECO:0000313" key="3">
    <source>
        <dbReference type="EMBL" id="KKM81239.1"/>
    </source>
</evidence>
<dbReference type="Gene3D" id="3.90.198.10">
    <property type="entry name" value="Replication Fork Single-Stranded Dna Binding Protein"/>
    <property type="match status" value="1"/>
</dbReference>
<dbReference type="EMBL" id="LAZR01008053">
    <property type="protein sequence ID" value="KKM81239.1"/>
    <property type="molecule type" value="Genomic_DNA"/>
</dbReference>
<evidence type="ECO:0000259" key="2">
    <source>
        <dbReference type="Pfam" id="PF08804"/>
    </source>
</evidence>
<feature type="region of interest" description="Disordered" evidence="1">
    <location>
        <begin position="393"/>
        <end position="416"/>
    </location>
</feature>
<accession>A0A0F9KG89</accession>
<dbReference type="InterPro" id="IPR012339">
    <property type="entry name" value="Phage_T4_Gp32_ssDNA-bd"/>
</dbReference>
<sequence length="416" mass="44849">MVDDREARRQAFLNRQEESKRTSEGAGLGFFRGDLQGVNYWKVEEGDHDCDIVPYKAGPNDPKVPEGEWTYVLEVFCHNDVGGVEGQSYICMNKTYKQPCAICEHRKQLAMEGADEALIKELNTSRYPRSIYNVLVYDSDKDTEKGVQVMHTSHYLMEMFLIKLAESTRRDIEQGHPQHKLFADLEEGYSVRFTRTGSGVNTRYLAHQLVQRNYVITEEVQQTAWQLDTIIHIPTYEEVWQAYWGEPMPADVIPGATALHPRGSTQARGPARTAPTPAADVNYTAPVTDAPVTAEQPATAQVCPGGGTWGVNAYELAHCEQCGIWEPCYAENERLLKVQAAAETGDPGAVANGADAGADNAGNVVNDAGDPGAVADGAPPAAGTFGGGGGGATTAVVPTGRGAPPAAGAGGRQLVR</sequence>
<feature type="region of interest" description="Disordered" evidence="1">
    <location>
        <begin position="1"/>
        <end position="20"/>
    </location>
</feature>
<dbReference type="AlphaFoldDB" id="A0A0F9KG89"/>
<comment type="caution">
    <text evidence="3">The sequence shown here is derived from an EMBL/GenBank/DDBJ whole genome shotgun (WGS) entry which is preliminary data.</text>
</comment>
<feature type="compositionally biased region" description="Low complexity" evidence="1">
    <location>
        <begin position="393"/>
        <end position="407"/>
    </location>
</feature>
<name>A0A0F9KG89_9ZZZZ</name>
<reference evidence="3" key="1">
    <citation type="journal article" date="2015" name="Nature">
        <title>Complex archaea that bridge the gap between prokaryotes and eukaryotes.</title>
        <authorList>
            <person name="Spang A."/>
            <person name="Saw J.H."/>
            <person name="Jorgensen S.L."/>
            <person name="Zaremba-Niedzwiedzka K."/>
            <person name="Martijn J."/>
            <person name="Lind A.E."/>
            <person name="van Eijk R."/>
            <person name="Schleper C."/>
            <person name="Guy L."/>
            <person name="Ettema T.J."/>
        </authorList>
    </citation>
    <scope>NUCLEOTIDE SEQUENCE</scope>
</reference>
<proteinExistence type="predicted"/>
<evidence type="ECO:0000256" key="1">
    <source>
        <dbReference type="SAM" id="MobiDB-lite"/>
    </source>
</evidence>
<gene>
    <name evidence="3" type="ORF">LCGC14_1331760</name>
</gene>
<dbReference type="InterPro" id="IPR044947">
    <property type="entry name" value="Phage_T4_Gp32_ssDNA-bd_sf"/>
</dbReference>
<dbReference type="GO" id="GO:0003697">
    <property type="term" value="F:single-stranded DNA binding"/>
    <property type="evidence" value="ECO:0007669"/>
    <property type="project" value="InterPro"/>
</dbReference>
<organism evidence="3">
    <name type="scientific">marine sediment metagenome</name>
    <dbReference type="NCBI Taxonomy" id="412755"/>
    <lineage>
        <taxon>unclassified sequences</taxon>
        <taxon>metagenomes</taxon>
        <taxon>ecological metagenomes</taxon>
    </lineage>
</organism>